<dbReference type="Proteomes" id="UP000554482">
    <property type="component" value="Unassembled WGS sequence"/>
</dbReference>
<dbReference type="EMBL" id="JABWDY010017415">
    <property type="protein sequence ID" value="KAF5195370.1"/>
    <property type="molecule type" value="Genomic_DNA"/>
</dbReference>
<proteinExistence type="predicted"/>
<evidence type="ECO:0000313" key="2">
    <source>
        <dbReference type="EMBL" id="KAF5195370.1"/>
    </source>
</evidence>
<keyword evidence="1" id="KW-0812">Transmembrane</keyword>
<comment type="caution">
    <text evidence="2">The sequence shown here is derived from an EMBL/GenBank/DDBJ whole genome shotgun (WGS) entry which is preliminary data.</text>
</comment>
<organism evidence="2 3">
    <name type="scientific">Thalictrum thalictroides</name>
    <name type="common">Rue-anemone</name>
    <name type="synonym">Anemone thalictroides</name>
    <dbReference type="NCBI Taxonomy" id="46969"/>
    <lineage>
        <taxon>Eukaryota</taxon>
        <taxon>Viridiplantae</taxon>
        <taxon>Streptophyta</taxon>
        <taxon>Embryophyta</taxon>
        <taxon>Tracheophyta</taxon>
        <taxon>Spermatophyta</taxon>
        <taxon>Magnoliopsida</taxon>
        <taxon>Ranunculales</taxon>
        <taxon>Ranunculaceae</taxon>
        <taxon>Thalictroideae</taxon>
        <taxon>Thalictrum</taxon>
    </lineage>
</organism>
<name>A0A7J6WFJ6_THATH</name>
<reference evidence="2 3" key="1">
    <citation type="submission" date="2020-06" db="EMBL/GenBank/DDBJ databases">
        <title>Transcriptomic and genomic resources for Thalictrum thalictroides and T. hernandezii: Facilitating candidate gene discovery in an emerging model plant lineage.</title>
        <authorList>
            <person name="Arias T."/>
            <person name="Riano-Pachon D.M."/>
            <person name="Di Stilio V.S."/>
        </authorList>
    </citation>
    <scope>NUCLEOTIDE SEQUENCE [LARGE SCALE GENOMIC DNA]</scope>
    <source>
        <strain evidence="3">cv. WT478/WT964</strain>
        <tissue evidence="2">Leaves</tissue>
    </source>
</reference>
<keyword evidence="1" id="KW-0472">Membrane</keyword>
<protein>
    <submittedName>
        <fullName evidence="2">Uncharacterized protein</fullName>
    </submittedName>
</protein>
<evidence type="ECO:0000313" key="3">
    <source>
        <dbReference type="Proteomes" id="UP000554482"/>
    </source>
</evidence>
<accession>A0A7J6WFJ6</accession>
<gene>
    <name evidence="2" type="ORF">FRX31_015043</name>
</gene>
<feature type="transmembrane region" description="Helical" evidence="1">
    <location>
        <begin position="306"/>
        <end position="331"/>
    </location>
</feature>
<evidence type="ECO:0000256" key="1">
    <source>
        <dbReference type="SAM" id="Phobius"/>
    </source>
</evidence>
<keyword evidence="3" id="KW-1185">Reference proteome</keyword>
<dbReference type="OrthoDB" id="10564155at2759"/>
<keyword evidence="1" id="KW-1133">Transmembrane helix</keyword>
<sequence length="332" mass="37464">MKFIPLTEEEIIISYSLSYSGTPDSRMIGVFRGLALEVNIFNKSRAGKIYTHSIEQYTRNGDFMTKSFRVSVFSANPIDIEEVKENIQNALMFSRCFKTKGSADAMNMTKQRTANMFGRAFARVSDLRALLIDRNEYGYNLLEICIRAAFLGSLFTSSALFQIWGRACISRQFVEYFMVHGFSRLSKGCVLCSICVSGSCKIIFKPAGKWMDVIMDVFKAGDHIKTVGQLISTSYRLSGELLDYGHCVAYRPGVDGTSRIDLTFARVLRWAYRLSRSLIGGALFADLIDFRSIFLRSIKAYTSIRIPLLSSSWAFSLLPLLITITMVLVHFP</sequence>
<dbReference type="AlphaFoldDB" id="A0A7J6WFJ6"/>